<dbReference type="GO" id="GO:0006260">
    <property type="term" value="P:DNA replication"/>
    <property type="evidence" value="ECO:0007669"/>
    <property type="project" value="InterPro"/>
</dbReference>
<dbReference type="PROSITE" id="PS50818">
    <property type="entry name" value="INTEIN_C_TER"/>
    <property type="match status" value="1"/>
</dbReference>
<dbReference type="CDD" id="cd04485">
    <property type="entry name" value="DnaE_OBF"/>
    <property type="match status" value="1"/>
</dbReference>
<dbReference type="NCBIfam" id="NF005616">
    <property type="entry name" value="PRK07373.1"/>
    <property type="match status" value="1"/>
</dbReference>
<reference evidence="2 3" key="1">
    <citation type="submission" date="2024-01" db="EMBL/GenBank/DDBJ databases">
        <title>Genomic insights into the taxonomy and metabolism of the cyanobacterium Pannus brasiliensis CCIBt3594.</title>
        <authorList>
            <person name="Machado M."/>
            <person name="Botero N.B."/>
            <person name="Andreote A.P.D."/>
            <person name="Feitosa A.M.T."/>
            <person name="Popin R."/>
            <person name="Sivonen K."/>
            <person name="Fiore M.F."/>
        </authorList>
    </citation>
    <scope>NUCLEOTIDE SEQUENCE [LARGE SCALE GENOMIC DNA]</scope>
    <source>
        <strain evidence="2 3">CCIBt3594</strain>
    </source>
</reference>
<dbReference type="RefSeq" id="WP_332865860.1">
    <property type="nucleotide sequence ID" value="NZ_JBAFSM010000027.1"/>
</dbReference>
<dbReference type="NCBIfam" id="TIGR01443">
    <property type="entry name" value="intein_Cterm"/>
    <property type="match status" value="1"/>
</dbReference>
<dbReference type="Proteomes" id="UP001328733">
    <property type="component" value="Unassembled WGS sequence"/>
</dbReference>
<protein>
    <submittedName>
        <fullName evidence="2">OB-fold nucleic acid binding domain-containing protein</fullName>
    </submittedName>
</protein>
<dbReference type="Pfam" id="PF14579">
    <property type="entry name" value="HHH_6"/>
    <property type="match status" value="1"/>
</dbReference>
<organism evidence="2 3">
    <name type="scientific">Pannus brasiliensis CCIBt3594</name>
    <dbReference type="NCBI Taxonomy" id="1427578"/>
    <lineage>
        <taxon>Bacteria</taxon>
        <taxon>Bacillati</taxon>
        <taxon>Cyanobacteriota</taxon>
        <taxon>Cyanophyceae</taxon>
        <taxon>Oscillatoriophycideae</taxon>
        <taxon>Chroococcales</taxon>
        <taxon>Microcystaceae</taxon>
        <taxon>Pannus</taxon>
    </lineage>
</organism>
<comment type="caution">
    <text evidence="2">The sequence shown here is derived from an EMBL/GenBank/DDBJ whole genome shotgun (WGS) entry which is preliminary data.</text>
</comment>
<dbReference type="InterPro" id="IPR003586">
    <property type="entry name" value="Hint_dom_C"/>
</dbReference>
<name>A0AAW9QNB4_9CHRO</name>
<keyword evidence="3" id="KW-1185">Reference proteome</keyword>
<dbReference type="GO" id="GO:0003676">
    <property type="term" value="F:nucleic acid binding"/>
    <property type="evidence" value="ECO:0007669"/>
    <property type="project" value="InterPro"/>
</dbReference>
<dbReference type="PANTHER" id="PTHR32294:SF0">
    <property type="entry name" value="DNA POLYMERASE III SUBUNIT ALPHA"/>
    <property type="match status" value="1"/>
</dbReference>
<feature type="domain" description="Hint" evidence="1">
    <location>
        <begin position="1"/>
        <end position="42"/>
    </location>
</feature>
<dbReference type="InterPro" id="IPR029460">
    <property type="entry name" value="DNAPol_HHH"/>
</dbReference>
<accession>A0AAW9QNB4</accession>
<dbReference type="Pfam" id="PF01336">
    <property type="entry name" value="tRNA_anti-codon"/>
    <property type="match status" value="1"/>
</dbReference>
<dbReference type="InterPro" id="IPR004805">
    <property type="entry name" value="DnaE2/DnaE/PolC"/>
</dbReference>
<dbReference type="InterPro" id="IPR030934">
    <property type="entry name" value="Intein_C"/>
</dbReference>
<proteinExistence type="predicted"/>
<dbReference type="InterPro" id="IPR004365">
    <property type="entry name" value="NA-bd_OB_tRNA"/>
</dbReference>
<dbReference type="AlphaFoldDB" id="A0AAW9QNB4"/>
<dbReference type="GO" id="GO:0008408">
    <property type="term" value="F:3'-5' exonuclease activity"/>
    <property type="evidence" value="ECO:0007669"/>
    <property type="project" value="InterPro"/>
</dbReference>
<sequence>MVKIIDRKSLGVQPVYDIGVETDHNFLLANGTIASNCFNKSHSTAYAYVTYQTAYLKANYPVEYMTALLTASSDNQDKVEKYRENCQKMNIVVEPPDINRSNKHFTPIGESILFGLSAVRNLGEGAIDVILRAREEAGGKFESLADFCSRVDLRVVNKRALETLIYCGAFDKIQPNRNQLIHDIELVVAWAQKRAKEKESGQMNIFDMLGSADVAENSGESEFEQAPSAPPVEDFSLQEKLKLEKEHLGFYVSEHPLKAVQKAAGLLAPINLADLEEHKSRKKVSAIVLLAAVKKIMTKKGTPMAFLTVEDASGQSEAVVFSDTYERVQKLLVDDAHLIVWGKVDRREDKVQLIIEDAEPIETVKMVLVNLSPAEALDPHRQNHLKSILQSGDRQKARVPVIATIGSGTQRQFIRLGQNYWVQDGGSTEEVLKSAGFDATTQPLVGK</sequence>
<dbReference type="SMART" id="SM00305">
    <property type="entry name" value="HintC"/>
    <property type="match status" value="1"/>
</dbReference>
<dbReference type="Gene3D" id="2.170.16.10">
    <property type="entry name" value="Hedgehog/Intein (Hint) domain"/>
    <property type="match status" value="1"/>
</dbReference>
<evidence type="ECO:0000259" key="1">
    <source>
        <dbReference type="SMART" id="SM00305"/>
    </source>
</evidence>
<gene>
    <name evidence="2" type="ORF">V0288_14715</name>
</gene>
<dbReference type="Gene3D" id="1.10.150.870">
    <property type="match status" value="1"/>
</dbReference>
<dbReference type="PANTHER" id="PTHR32294">
    <property type="entry name" value="DNA POLYMERASE III SUBUNIT ALPHA"/>
    <property type="match status" value="1"/>
</dbReference>
<evidence type="ECO:0000313" key="2">
    <source>
        <dbReference type="EMBL" id="MEG3438380.1"/>
    </source>
</evidence>
<dbReference type="EMBL" id="JBAFSM010000027">
    <property type="protein sequence ID" value="MEG3438380.1"/>
    <property type="molecule type" value="Genomic_DNA"/>
</dbReference>
<evidence type="ECO:0000313" key="3">
    <source>
        <dbReference type="Proteomes" id="UP001328733"/>
    </source>
</evidence>